<dbReference type="FunFam" id="3.20.20.100:FF:000015">
    <property type="entry name" value="Oxidoreductase, aldo/keto reductase family"/>
    <property type="match status" value="1"/>
</dbReference>
<dbReference type="InterPro" id="IPR018170">
    <property type="entry name" value="Aldo/ket_reductase_CS"/>
</dbReference>
<keyword evidence="9" id="KW-1185">Reference proteome</keyword>
<dbReference type="RefSeq" id="WP_188725651.1">
    <property type="nucleotide sequence ID" value="NZ_BMJD01000041.1"/>
</dbReference>
<evidence type="ECO:0000256" key="4">
    <source>
        <dbReference type="PIRSR" id="PIRSR000097-1"/>
    </source>
</evidence>
<evidence type="ECO:0000256" key="2">
    <source>
        <dbReference type="ARBA" id="ARBA00022857"/>
    </source>
</evidence>
<name>A0A9W5X7G4_9BACI</name>
<sequence length="273" mass="31508">MDMQTKRKLNNGTQIPQLGFGVYKVPAEQTYDTVAHALELGYRHIDTASFYGNEEGVGRAIRESGISREELFVTTKVWNDDHGFNRTLRAFEKSLARLGLDYVDLYLIHWPVPDLFPETWKALEKLYHDNVTKAIGVSNFLDHHLKTLAATQEVNPAVDQIELHPKLQQKDTVDYCREQGIAVESWSPLARARYLDDPLLVQLGEKYKKSPAQFIIRWHLQHDFVVIPKSTNKDRQRQNMTVFDFNIDQHDMTLLDQLDEGLRVGSHPDNIPQ</sequence>
<evidence type="ECO:0000313" key="9">
    <source>
        <dbReference type="Proteomes" id="UP000621492"/>
    </source>
</evidence>
<dbReference type="InterPro" id="IPR023210">
    <property type="entry name" value="NADP_OxRdtase_dom"/>
</dbReference>
<feature type="active site" description="Proton donor" evidence="4">
    <location>
        <position position="51"/>
    </location>
</feature>
<dbReference type="InterPro" id="IPR020471">
    <property type="entry name" value="AKR"/>
</dbReference>
<dbReference type="PANTHER" id="PTHR43827">
    <property type="entry name" value="2,5-DIKETO-D-GLUCONIC ACID REDUCTASE"/>
    <property type="match status" value="1"/>
</dbReference>
<dbReference type="GO" id="GO:0016616">
    <property type="term" value="F:oxidoreductase activity, acting on the CH-OH group of donors, NAD or NADP as acceptor"/>
    <property type="evidence" value="ECO:0007669"/>
    <property type="project" value="UniProtKB-ARBA"/>
</dbReference>
<dbReference type="InterPro" id="IPR036812">
    <property type="entry name" value="NAD(P)_OxRdtase_dom_sf"/>
</dbReference>
<gene>
    <name evidence="8" type="ORF">GCM10011409_37010</name>
</gene>
<evidence type="ECO:0000256" key="5">
    <source>
        <dbReference type="PIRSR" id="PIRSR000097-2"/>
    </source>
</evidence>
<evidence type="ECO:0000259" key="7">
    <source>
        <dbReference type="Pfam" id="PF00248"/>
    </source>
</evidence>
<organism evidence="8 9">
    <name type="scientific">Lentibacillus populi</name>
    <dbReference type="NCBI Taxonomy" id="1827502"/>
    <lineage>
        <taxon>Bacteria</taxon>
        <taxon>Bacillati</taxon>
        <taxon>Bacillota</taxon>
        <taxon>Bacilli</taxon>
        <taxon>Bacillales</taxon>
        <taxon>Bacillaceae</taxon>
        <taxon>Lentibacillus</taxon>
    </lineage>
</organism>
<feature type="domain" description="NADP-dependent oxidoreductase" evidence="7">
    <location>
        <begin position="24"/>
        <end position="259"/>
    </location>
</feature>
<evidence type="ECO:0000256" key="3">
    <source>
        <dbReference type="ARBA" id="ARBA00023002"/>
    </source>
</evidence>
<dbReference type="AlphaFoldDB" id="A0A9W5X7G4"/>
<evidence type="ECO:0000256" key="1">
    <source>
        <dbReference type="ARBA" id="ARBA00007905"/>
    </source>
</evidence>
<dbReference type="PROSITE" id="PS00062">
    <property type="entry name" value="ALDOKETO_REDUCTASE_2"/>
    <property type="match status" value="1"/>
</dbReference>
<feature type="site" description="Lowers pKa of active site Tyr" evidence="6">
    <location>
        <position position="76"/>
    </location>
</feature>
<dbReference type="PRINTS" id="PR00069">
    <property type="entry name" value="ALDKETRDTASE"/>
</dbReference>
<comment type="caution">
    <text evidence="8">The sequence shown here is derived from an EMBL/GenBank/DDBJ whole genome shotgun (WGS) entry which is preliminary data.</text>
</comment>
<evidence type="ECO:0000313" key="8">
    <source>
        <dbReference type="EMBL" id="GGB56008.1"/>
    </source>
</evidence>
<comment type="similarity">
    <text evidence="1">Belongs to the aldo/keto reductase family.</text>
</comment>
<dbReference type="SUPFAM" id="SSF51430">
    <property type="entry name" value="NAD(P)-linked oxidoreductase"/>
    <property type="match status" value="1"/>
</dbReference>
<keyword evidence="3" id="KW-0560">Oxidoreductase</keyword>
<reference evidence="8" key="2">
    <citation type="submission" date="2020-09" db="EMBL/GenBank/DDBJ databases">
        <authorList>
            <person name="Sun Q."/>
            <person name="Zhou Y."/>
        </authorList>
    </citation>
    <scope>NUCLEOTIDE SEQUENCE</scope>
    <source>
        <strain evidence="8">CGMCC 1.15454</strain>
    </source>
</reference>
<dbReference type="Proteomes" id="UP000621492">
    <property type="component" value="Unassembled WGS sequence"/>
</dbReference>
<reference evidence="8" key="1">
    <citation type="journal article" date="2014" name="Int. J. Syst. Evol. Microbiol.">
        <title>Complete genome sequence of Corynebacterium casei LMG S-19264T (=DSM 44701T), isolated from a smear-ripened cheese.</title>
        <authorList>
            <consortium name="US DOE Joint Genome Institute (JGI-PGF)"/>
            <person name="Walter F."/>
            <person name="Albersmeier A."/>
            <person name="Kalinowski J."/>
            <person name="Ruckert C."/>
        </authorList>
    </citation>
    <scope>NUCLEOTIDE SEQUENCE</scope>
    <source>
        <strain evidence="8">CGMCC 1.15454</strain>
    </source>
</reference>
<dbReference type="PROSITE" id="PS00798">
    <property type="entry name" value="ALDOKETO_REDUCTASE_1"/>
    <property type="match status" value="1"/>
</dbReference>
<dbReference type="PANTHER" id="PTHR43827:SF3">
    <property type="entry name" value="NADP-DEPENDENT OXIDOREDUCTASE DOMAIN-CONTAINING PROTEIN"/>
    <property type="match status" value="1"/>
</dbReference>
<accession>A0A9W5X7G4</accession>
<evidence type="ECO:0000256" key="6">
    <source>
        <dbReference type="PIRSR" id="PIRSR000097-3"/>
    </source>
</evidence>
<feature type="binding site" evidence="5">
    <location>
        <position position="109"/>
    </location>
    <ligand>
        <name>substrate</name>
    </ligand>
</feature>
<proteinExistence type="inferred from homology"/>
<dbReference type="Pfam" id="PF00248">
    <property type="entry name" value="Aldo_ket_red"/>
    <property type="match status" value="1"/>
</dbReference>
<protein>
    <submittedName>
        <fullName evidence="8">Glyoxal reductase</fullName>
    </submittedName>
</protein>
<dbReference type="EMBL" id="BMJD01000041">
    <property type="protein sequence ID" value="GGB56008.1"/>
    <property type="molecule type" value="Genomic_DNA"/>
</dbReference>
<dbReference type="PIRSF" id="PIRSF000097">
    <property type="entry name" value="AKR"/>
    <property type="match status" value="1"/>
</dbReference>
<dbReference type="PROSITE" id="PS00063">
    <property type="entry name" value="ALDOKETO_REDUCTASE_3"/>
    <property type="match status" value="1"/>
</dbReference>
<keyword evidence="2" id="KW-0521">NADP</keyword>
<dbReference type="Gene3D" id="3.20.20.100">
    <property type="entry name" value="NADP-dependent oxidoreductase domain"/>
    <property type="match status" value="1"/>
</dbReference>